<organism evidence="2 3">
    <name type="scientific">Legionella busanensis</name>
    <dbReference type="NCBI Taxonomy" id="190655"/>
    <lineage>
        <taxon>Bacteria</taxon>
        <taxon>Pseudomonadati</taxon>
        <taxon>Pseudomonadota</taxon>
        <taxon>Gammaproteobacteria</taxon>
        <taxon>Legionellales</taxon>
        <taxon>Legionellaceae</taxon>
        <taxon>Legionella</taxon>
    </lineage>
</organism>
<dbReference type="EMBL" id="UGOD01000001">
    <property type="protein sequence ID" value="STX51239.1"/>
    <property type="molecule type" value="Genomic_DNA"/>
</dbReference>
<evidence type="ECO:0000313" key="3">
    <source>
        <dbReference type="Proteomes" id="UP000254794"/>
    </source>
</evidence>
<name>A0A378JM15_9GAMM</name>
<keyword evidence="3" id="KW-1185">Reference proteome</keyword>
<sequence>MPNFNIHLPKFDIPNMKFRVGKKIVTRPTGDHKIVIQNTKFGAMATLNATHPGSALFPAAQVDGFKSLPKNNKQLMESKAEEIYKAFKEGVGFLALQEIPNPKSKEFKYLINRLRELDKDSNLIDTNALASQWRKTGEHPFGTTMLYNPKVFTLSKNATPILNNRGAQYELTHNVTGEKVPVANIHGDYNAQAETQKFIDNFNGICTGDANISHFKPSNDPNTLQSAERPSVVINGKTRTAGTFDIFQDNLSRKLDPNFTPNTTAIARSPGVTPQIIQIDKTLAKNQLANFKNYLLQTNSNLVQNGRISGLKLTTPAGSKQAQIIITSPQVYQAYEKFRQAKQSTMAPMSQPSSPAVSSIPPTNSPQTANYTPTVKSTPTASPISAVHSAPTTNFNKRLTLINNKGNNYVTSVDTLRDGSYRINGLNCRGEPRSIIIDKNGKAKGFHRTFLTPAEIQMYKERKAIFAHFNTDKSAVLSNNSQAATLKPKTLVINGHGAKLSETISLDKQHSITTPGKMENNYVVSFTDGQRHLEEMTYKEQIWPITDNNGAQLNWHQYQDNVHNIRISPLQNDFNFLEFKNSLIQGKTGWEYLTTPPHDVLERGALAVKKQDGKTVIYEGQALKNYLQSNHELDKPLCFCDKELGKIKPLGTTSLAEIYSAVALIDEFKASGTNIVVATCSPTADKNVNAITVRTDLPPVPFQAKQSAVSRPMLTKFTIKDPHGDNYVTSVEPYNGGYRINGENCRGEPRSLIIDKNGIPHGHTAGRLSIVERQMFKNKDQILAHFHISSPSQSPSANFINKLNQHINVLSAGGPSSITNSFKSQMANVCNSVPPEVRVQAAKKMIQALQEPTNPNIKFSRDEVTALRSAPLGNFLKEFEKTQSLPEQFLRDEAQMSNPNLEKLNFSSG</sequence>
<protein>
    <submittedName>
        <fullName evidence="2">Uncharacterized protein</fullName>
    </submittedName>
</protein>
<proteinExistence type="predicted"/>
<feature type="region of interest" description="Disordered" evidence="1">
    <location>
        <begin position="344"/>
        <end position="389"/>
    </location>
</feature>
<accession>A0A378JM15</accession>
<evidence type="ECO:0000256" key="1">
    <source>
        <dbReference type="SAM" id="MobiDB-lite"/>
    </source>
</evidence>
<reference evidence="2 3" key="1">
    <citation type="submission" date="2018-06" db="EMBL/GenBank/DDBJ databases">
        <authorList>
            <consortium name="Pathogen Informatics"/>
            <person name="Doyle S."/>
        </authorList>
    </citation>
    <scope>NUCLEOTIDE SEQUENCE [LARGE SCALE GENOMIC DNA]</scope>
    <source>
        <strain evidence="2 3">NCTC13316</strain>
    </source>
</reference>
<evidence type="ECO:0000313" key="2">
    <source>
        <dbReference type="EMBL" id="STX51239.1"/>
    </source>
</evidence>
<dbReference type="AlphaFoldDB" id="A0A378JM15"/>
<feature type="compositionally biased region" description="Polar residues" evidence="1">
    <location>
        <begin position="344"/>
        <end position="383"/>
    </location>
</feature>
<dbReference type="Proteomes" id="UP000254794">
    <property type="component" value="Unassembled WGS sequence"/>
</dbReference>
<gene>
    <name evidence="2" type="ORF">NCTC13316_01333</name>
</gene>